<proteinExistence type="predicted"/>
<gene>
    <name evidence="1" type="ORF">AB3X52_04610</name>
</gene>
<dbReference type="Proteomes" id="UP001556631">
    <property type="component" value="Unassembled WGS sequence"/>
</dbReference>
<organism evidence="1 2">
    <name type="scientific">Nocardioides eburneus</name>
    <dbReference type="NCBI Taxonomy" id="3231482"/>
    <lineage>
        <taxon>Bacteria</taxon>
        <taxon>Bacillati</taxon>
        <taxon>Actinomycetota</taxon>
        <taxon>Actinomycetes</taxon>
        <taxon>Propionibacteriales</taxon>
        <taxon>Nocardioidaceae</taxon>
        <taxon>Nocardioides</taxon>
    </lineage>
</organism>
<protein>
    <submittedName>
        <fullName evidence="1">Uncharacterized protein</fullName>
    </submittedName>
</protein>
<reference evidence="1 2" key="1">
    <citation type="submission" date="2024-07" db="EMBL/GenBank/DDBJ databases">
        <authorList>
            <person name="Lee S."/>
            <person name="Kang M."/>
        </authorList>
    </citation>
    <scope>NUCLEOTIDE SEQUENCE [LARGE SCALE GENOMIC DNA]</scope>
    <source>
        <strain evidence="1 2">DS6</strain>
    </source>
</reference>
<accession>A0ABV3SVC6</accession>
<keyword evidence="2" id="KW-1185">Reference proteome</keyword>
<sequence length="59" mass="6686">MGRRHSEEWETLSDAEKAFIERQLAKTKPLAECDPARVRRLAVLLGLRPPVIETGDSLQ</sequence>
<name>A0ABV3SVC6_9ACTN</name>
<comment type="caution">
    <text evidence="1">The sequence shown here is derived from an EMBL/GenBank/DDBJ whole genome shotgun (WGS) entry which is preliminary data.</text>
</comment>
<evidence type="ECO:0000313" key="2">
    <source>
        <dbReference type="Proteomes" id="UP001556631"/>
    </source>
</evidence>
<evidence type="ECO:0000313" key="1">
    <source>
        <dbReference type="EMBL" id="MEX0426894.1"/>
    </source>
</evidence>
<dbReference type="RefSeq" id="WP_367991747.1">
    <property type="nucleotide sequence ID" value="NZ_JBFPJR010000005.1"/>
</dbReference>
<dbReference type="EMBL" id="JBFPJR010000005">
    <property type="protein sequence ID" value="MEX0426894.1"/>
    <property type="molecule type" value="Genomic_DNA"/>
</dbReference>